<reference evidence="2 3" key="1">
    <citation type="submission" date="2018-08" db="EMBL/GenBank/DDBJ databases">
        <title>A genome reference for cultivated species of the human gut microbiota.</title>
        <authorList>
            <person name="Zou Y."/>
            <person name="Xue W."/>
            <person name="Luo G."/>
        </authorList>
    </citation>
    <scope>NUCLEOTIDE SEQUENCE [LARGE SCALE GENOMIC DNA]</scope>
    <source>
        <strain evidence="2 3">AM40-30BH</strain>
    </source>
</reference>
<keyword evidence="1" id="KW-0472">Membrane</keyword>
<name>A0A413V1W1_9BACE</name>
<proteinExistence type="predicted"/>
<keyword evidence="1" id="KW-0812">Transmembrane</keyword>
<dbReference type="Pfam" id="PF20482">
    <property type="entry name" value="DUF6722"/>
    <property type="match status" value="1"/>
</dbReference>
<organism evidence="2 3">
    <name type="scientific">Bacteroides nordii</name>
    <dbReference type="NCBI Taxonomy" id="291645"/>
    <lineage>
        <taxon>Bacteria</taxon>
        <taxon>Pseudomonadati</taxon>
        <taxon>Bacteroidota</taxon>
        <taxon>Bacteroidia</taxon>
        <taxon>Bacteroidales</taxon>
        <taxon>Bacteroidaceae</taxon>
        <taxon>Bacteroides</taxon>
    </lineage>
</organism>
<comment type="caution">
    <text evidence="2">The sequence shown here is derived from an EMBL/GenBank/DDBJ whole genome shotgun (WGS) entry which is preliminary data.</text>
</comment>
<evidence type="ECO:0000313" key="3">
    <source>
        <dbReference type="Proteomes" id="UP000284379"/>
    </source>
</evidence>
<sequence>MKKEFGKWLMDIAKYITTAVILTSIFGEVEQKWIIYFGGILAVAFTLGWGLYLVRDKKKGE</sequence>
<dbReference type="RefSeq" id="WP_117830271.1">
    <property type="nucleotide sequence ID" value="NZ_CABJFV010000054.1"/>
</dbReference>
<dbReference type="Proteomes" id="UP000284379">
    <property type="component" value="Unassembled WGS sequence"/>
</dbReference>
<keyword evidence="1" id="KW-1133">Transmembrane helix</keyword>
<accession>A0A413V1W1</accession>
<evidence type="ECO:0000313" key="2">
    <source>
        <dbReference type="EMBL" id="RHB27621.1"/>
    </source>
</evidence>
<evidence type="ECO:0000256" key="1">
    <source>
        <dbReference type="SAM" id="Phobius"/>
    </source>
</evidence>
<feature type="transmembrane region" description="Helical" evidence="1">
    <location>
        <begin position="12"/>
        <end position="27"/>
    </location>
</feature>
<dbReference type="InterPro" id="IPR046568">
    <property type="entry name" value="DUF6722"/>
</dbReference>
<dbReference type="EMBL" id="QSGO01000054">
    <property type="protein sequence ID" value="RHB27621.1"/>
    <property type="molecule type" value="Genomic_DNA"/>
</dbReference>
<protein>
    <submittedName>
        <fullName evidence="2">Uncharacterized protein</fullName>
    </submittedName>
</protein>
<feature type="transmembrane region" description="Helical" evidence="1">
    <location>
        <begin position="33"/>
        <end position="54"/>
    </location>
</feature>
<gene>
    <name evidence="2" type="ORF">DW888_21180</name>
</gene>
<dbReference type="AlphaFoldDB" id="A0A413V1W1"/>